<dbReference type="Gene3D" id="3.40.190.10">
    <property type="entry name" value="Periplasmic binding protein-like II"/>
    <property type="match status" value="1"/>
</dbReference>
<name>E5Y285_BILW3</name>
<dbReference type="CDD" id="cd08499">
    <property type="entry name" value="PBP2_Ylib_like"/>
    <property type="match status" value="1"/>
</dbReference>
<evidence type="ECO:0000259" key="9">
    <source>
        <dbReference type="Pfam" id="PF00496"/>
    </source>
</evidence>
<dbReference type="AlphaFoldDB" id="E5Y285"/>
<evidence type="ECO:0000256" key="3">
    <source>
        <dbReference type="ARBA" id="ARBA00005695"/>
    </source>
</evidence>
<dbReference type="Gene3D" id="3.10.105.10">
    <property type="entry name" value="Dipeptide-binding Protein, Domain 3"/>
    <property type="match status" value="1"/>
</dbReference>
<dbReference type="Proteomes" id="UP000006034">
    <property type="component" value="Unassembled WGS sequence"/>
</dbReference>
<evidence type="ECO:0000256" key="8">
    <source>
        <dbReference type="SAM" id="SignalP"/>
    </source>
</evidence>
<dbReference type="EMBL" id="ADCP02000002">
    <property type="protein sequence ID" value="EFV45888.1"/>
    <property type="molecule type" value="Genomic_DNA"/>
</dbReference>
<dbReference type="GeneID" id="78086921"/>
<dbReference type="Gene3D" id="3.90.76.10">
    <property type="entry name" value="Dipeptide-binding Protein, Domain 1"/>
    <property type="match status" value="1"/>
</dbReference>
<reference evidence="10 11" key="2">
    <citation type="submission" date="2013-04" db="EMBL/GenBank/DDBJ databases">
        <title>The Genome Sequence of Bilophila wadsworthia 3_1_6.</title>
        <authorList>
            <consortium name="The Broad Institute Genomics Platform"/>
            <person name="Earl A."/>
            <person name="Ward D."/>
            <person name="Feldgarden M."/>
            <person name="Gevers D."/>
            <person name="Sibley C."/>
            <person name="Strauss J."/>
            <person name="Allen-Vercoe E."/>
            <person name="Walker B."/>
            <person name="Young S."/>
            <person name="Zeng Q."/>
            <person name="Gargeya S."/>
            <person name="Fitzgerald M."/>
            <person name="Haas B."/>
            <person name="Abouelleil A."/>
            <person name="Allen A.W."/>
            <person name="Alvarado L."/>
            <person name="Arachchi H.M."/>
            <person name="Berlin A.M."/>
            <person name="Chapman S.B."/>
            <person name="Gainer-Dewar J."/>
            <person name="Goldberg J."/>
            <person name="Griggs A."/>
            <person name="Gujja S."/>
            <person name="Hansen M."/>
            <person name="Howarth C."/>
            <person name="Imamovic A."/>
            <person name="Ireland A."/>
            <person name="Larimer J."/>
            <person name="McCowan C."/>
            <person name="Murphy C."/>
            <person name="Pearson M."/>
            <person name="Poon T.W."/>
            <person name="Priest M."/>
            <person name="Roberts A."/>
            <person name="Saif S."/>
            <person name="Shea T."/>
            <person name="Sisk P."/>
            <person name="Sykes S."/>
            <person name="Wortman J."/>
            <person name="Nusbaum C."/>
            <person name="Birren B."/>
        </authorList>
    </citation>
    <scope>NUCLEOTIDE SEQUENCE [LARGE SCALE GENOMIC DNA]</scope>
    <source>
        <strain evidence="10 11">3_1_6</strain>
    </source>
</reference>
<dbReference type="PANTHER" id="PTHR30290">
    <property type="entry name" value="PERIPLASMIC BINDING COMPONENT OF ABC TRANSPORTER"/>
    <property type="match status" value="1"/>
</dbReference>
<organism evidence="10 11">
    <name type="scientific">Bilophila wadsworthia (strain 3_1_6)</name>
    <dbReference type="NCBI Taxonomy" id="563192"/>
    <lineage>
        <taxon>Bacteria</taxon>
        <taxon>Pseudomonadati</taxon>
        <taxon>Thermodesulfobacteriota</taxon>
        <taxon>Desulfovibrionia</taxon>
        <taxon>Desulfovibrionales</taxon>
        <taxon>Desulfovibrionaceae</taxon>
        <taxon>Bilophila</taxon>
    </lineage>
</organism>
<evidence type="ECO:0000256" key="6">
    <source>
        <dbReference type="ARBA" id="ARBA00022729"/>
    </source>
</evidence>
<dbReference type="NCBIfam" id="NF011942">
    <property type="entry name" value="PRK15413.1"/>
    <property type="match status" value="1"/>
</dbReference>
<comment type="similarity">
    <text evidence="3">Belongs to the bacterial solute-binding protein 5 family.</text>
</comment>
<comment type="subcellular location">
    <subcellularLocation>
        <location evidence="2">Periplasm</location>
    </subcellularLocation>
</comment>
<dbReference type="STRING" id="563192.HMPREF0179_00295"/>
<evidence type="ECO:0000256" key="4">
    <source>
        <dbReference type="ARBA" id="ARBA00017393"/>
    </source>
</evidence>
<dbReference type="GO" id="GO:1904680">
    <property type="term" value="F:peptide transmembrane transporter activity"/>
    <property type="evidence" value="ECO:0007669"/>
    <property type="project" value="TreeGrafter"/>
</dbReference>
<comment type="function">
    <text evidence="1">Part of the ABC transporter complex GsiABCD involved in glutathione import. Binds glutathione.</text>
</comment>
<dbReference type="GO" id="GO:0030288">
    <property type="term" value="C:outer membrane-bounded periplasmic space"/>
    <property type="evidence" value="ECO:0007669"/>
    <property type="project" value="TreeGrafter"/>
</dbReference>
<dbReference type="PANTHER" id="PTHR30290:SF32">
    <property type="entry name" value="GLUTATHIONE-BINDING PROTEIN GSIB"/>
    <property type="match status" value="1"/>
</dbReference>
<dbReference type="InterPro" id="IPR023765">
    <property type="entry name" value="SBP_5_CS"/>
</dbReference>
<dbReference type="GO" id="GO:0042938">
    <property type="term" value="P:dipeptide transport"/>
    <property type="evidence" value="ECO:0007669"/>
    <property type="project" value="TreeGrafter"/>
</dbReference>
<reference evidence="10 11" key="1">
    <citation type="submission" date="2010-10" db="EMBL/GenBank/DDBJ databases">
        <authorList>
            <consortium name="The Broad Institute Genome Sequencing Platform"/>
            <person name="Ward D."/>
            <person name="Earl A."/>
            <person name="Feldgarden M."/>
            <person name="Young S.K."/>
            <person name="Gargeya S."/>
            <person name="Zeng Q."/>
            <person name="Alvarado L."/>
            <person name="Berlin A."/>
            <person name="Bochicchio J."/>
            <person name="Chapman S.B."/>
            <person name="Chen Z."/>
            <person name="Freedman E."/>
            <person name="Gellesch M."/>
            <person name="Goldberg J."/>
            <person name="Griggs A."/>
            <person name="Gujja S."/>
            <person name="Heilman E."/>
            <person name="Heiman D."/>
            <person name="Howarth C."/>
            <person name="Mehta T."/>
            <person name="Neiman D."/>
            <person name="Pearson M."/>
            <person name="Roberts A."/>
            <person name="Saif S."/>
            <person name="Shea T."/>
            <person name="Shenoy N."/>
            <person name="Sisk P."/>
            <person name="Stolte C."/>
            <person name="Sykes S."/>
            <person name="White J."/>
            <person name="Yandava C."/>
            <person name="Allen-Vercoe E."/>
            <person name="Sibley C."/>
            <person name="Ambrose C.E."/>
            <person name="Strauss J."/>
            <person name="Daigneault M."/>
            <person name="Haas B."/>
            <person name="Nusbaum C."/>
            <person name="Birren B."/>
        </authorList>
    </citation>
    <scope>NUCLEOTIDE SEQUENCE [LARGE SCALE GENOMIC DNA]</scope>
    <source>
        <strain evidence="10 11">3_1_6</strain>
    </source>
</reference>
<feature type="signal peptide" evidence="8">
    <location>
        <begin position="1"/>
        <end position="27"/>
    </location>
</feature>
<evidence type="ECO:0000313" key="10">
    <source>
        <dbReference type="EMBL" id="EFV45888.1"/>
    </source>
</evidence>
<keyword evidence="7" id="KW-0574">Periplasm</keyword>
<dbReference type="GO" id="GO:0043190">
    <property type="term" value="C:ATP-binding cassette (ABC) transporter complex"/>
    <property type="evidence" value="ECO:0007669"/>
    <property type="project" value="InterPro"/>
</dbReference>
<dbReference type="RefSeq" id="WP_005024430.1">
    <property type="nucleotide sequence ID" value="NZ_KE150239.1"/>
</dbReference>
<sequence length="514" mass="57763">MFFCKTWKKVIIAATMVVALCAPQAHASKDVVLAIASTLTTTDPWDANDTLSHACAKTFYEGLFGFNEKLELRPVLAESYDVSPDGLVYTFHLRKGVKFHDGTDFNAEAVKVNFDRVTNPENKLKRYSLYSNIAKTEVVDDLTAKVTLKTPFSPFINQLAHPSAVMISPTALKKYGKDIMFHPVGTGPYKFVEWKQTDYLKGAKNENYWRPGLPKIDTITWVPVVDNNARSAMMRTGEAHFTFPVPYEQAAVLEKDEHLKLVAAPSIVTRYLNMNMLQKPFDDLRVRQAINYAINKEALAKVAFSGYAFPSEGPLPQGVDYAVKLGPWPYNPKKAKELLAEAGYPNGFETTLWSAYNHTTGQKVIQFIQQQLAQVGIKAQVQALEAGQRVEKVESHQDAATAPVRLYYTGWSSSTGEADWGLRPLFAGDKTPPSMYNISYYKNPTVDADIMKALGTTDRAEKTKLYTEVQEEIWKDAPWAFLVTEKLLYATSKKLTGMYVMPDANYFFEEIDLQ</sequence>
<dbReference type="InterPro" id="IPR039424">
    <property type="entry name" value="SBP_5"/>
</dbReference>
<dbReference type="Pfam" id="PF00496">
    <property type="entry name" value="SBP_bac_5"/>
    <property type="match status" value="1"/>
</dbReference>
<evidence type="ECO:0000313" key="11">
    <source>
        <dbReference type="Proteomes" id="UP000006034"/>
    </source>
</evidence>
<dbReference type="PIRSF" id="PIRSF002741">
    <property type="entry name" value="MppA"/>
    <property type="match status" value="1"/>
</dbReference>
<proteinExistence type="inferred from homology"/>
<keyword evidence="5" id="KW-0813">Transport</keyword>
<dbReference type="OrthoDB" id="5469165at2"/>
<dbReference type="HOGENOM" id="CLU_017028_7_3_7"/>
<dbReference type="SUPFAM" id="SSF53850">
    <property type="entry name" value="Periplasmic binding protein-like II"/>
    <property type="match status" value="1"/>
</dbReference>
<keyword evidence="11" id="KW-1185">Reference proteome</keyword>
<accession>E5Y285</accession>
<protein>
    <recommendedName>
        <fullName evidence="4">Glutathione-binding protein GsiB</fullName>
    </recommendedName>
</protein>
<dbReference type="InterPro" id="IPR030678">
    <property type="entry name" value="Peptide/Ni-bd"/>
</dbReference>
<gene>
    <name evidence="10" type="ORF">HMPREF0179_00295</name>
</gene>
<feature type="domain" description="Solute-binding protein family 5" evidence="9">
    <location>
        <begin position="71"/>
        <end position="430"/>
    </location>
</feature>
<evidence type="ECO:0000256" key="2">
    <source>
        <dbReference type="ARBA" id="ARBA00004418"/>
    </source>
</evidence>
<dbReference type="PROSITE" id="PS01040">
    <property type="entry name" value="SBP_BACTERIAL_5"/>
    <property type="match status" value="1"/>
</dbReference>
<dbReference type="InterPro" id="IPR000914">
    <property type="entry name" value="SBP_5_dom"/>
</dbReference>
<evidence type="ECO:0000256" key="5">
    <source>
        <dbReference type="ARBA" id="ARBA00022448"/>
    </source>
</evidence>
<feature type="chain" id="PRO_5003200790" description="Glutathione-binding protein GsiB" evidence="8">
    <location>
        <begin position="28"/>
        <end position="514"/>
    </location>
</feature>
<comment type="caution">
    <text evidence="10">The sequence shown here is derived from an EMBL/GenBank/DDBJ whole genome shotgun (WGS) entry which is preliminary data.</text>
</comment>
<dbReference type="eggNOG" id="COG0747">
    <property type="taxonomic scope" value="Bacteria"/>
</dbReference>
<evidence type="ECO:0000256" key="1">
    <source>
        <dbReference type="ARBA" id="ARBA00003489"/>
    </source>
</evidence>
<keyword evidence="6 8" id="KW-0732">Signal</keyword>
<evidence type="ECO:0000256" key="7">
    <source>
        <dbReference type="ARBA" id="ARBA00022764"/>
    </source>
</evidence>